<keyword evidence="4" id="KW-1003">Cell membrane</keyword>
<proteinExistence type="inferred from homology"/>
<reference evidence="9 10" key="1">
    <citation type="journal article" date="2021" name="ISME Commun">
        <title>Automated analysis of genomic sequences facilitates high-throughput and comprehensive description of bacteria.</title>
        <authorList>
            <person name="Hitch T.C.A."/>
        </authorList>
    </citation>
    <scope>NUCLEOTIDE SEQUENCE [LARGE SCALE GENOMIC DNA]</scope>
    <source>
        <strain evidence="10">f_CCE</strain>
    </source>
</reference>
<feature type="transmembrane region" description="Helical" evidence="8">
    <location>
        <begin position="344"/>
        <end position="362"/>
    </location>
</feature>
<dbReference type="InterPro" id="IPR002549">
    <property type="entry name" value="AI-2E-like"/>
</dbReference>
<dbReference type="PANTHER" id="PTHR21716:SF53">
    <property type="entry name" value="PERMEASE PERM-RELATED"/>
    <property type="match status" value="1"/>
</dbReference>
<dbReference type="RefSeq" id="WP_022272404.1">
    <property type="nucleotide sequence ID" value="NZ_JAOQJF010000032.1"/>
</dbReference>
<dbReference type="EMBL" id="JAOQJF010000032">
    <property type="protein sequence ID" value="MCU6800900.1"/>
    <property type="molecule type" value="Genomic_DNA"/>
</dbReference>
<feature type="transmembrane region" description="Helical" evidence="8">
    <location>
        <begin position="320"/>
        <end position="338"/>
    </location>
</feature>
<gene>
    <name evidence="9" type="ORF">OCV69_13345</name>
</gene>
<dbReference type="Proteomes" id="UP001652395">
    <property type="component" value="Unassembled WGS sequence"/>
</dbReference>
<feature type="transmembrane region" description="Helical" evidence="8">
    <location>
        <begin position="287"/>
        <end position="308"/>
    </location>
</feature>
<evidence type="ECO:0000256" key="6">
    <source>
        <dbReference type="ARBA" id="ARBA00022989"/>
    </source>
</evidence>
<comment type="similarity">
    <text evidence="2">Belongs to the autoinducer-2 exporter (AI-2E) (TC 2.A.86) family.</text>
</comment>
<name>A0ABT2V1Y9_9FIRM</name>
<comment type="subcellular location">
    <subcellularLocation>
        <location evidence="1">Cell membrane</location>
        <topology evidence="1">Multi-pass membrane protein</topology>
    </subcellularLocation>
</comment>
<comment type="caution">
    <text evidence="9">The sequence shown here is derived from an EMBL/GenBank/DDBJ whole genome shotgun (WGS) entry which is preliminary data.</text>
</comment>
<dbReference type="PANTHER" id="PTHR21716">
    <property type="entry name" value="TRANSMEMBRANE PROTEIN"/>
    <property type="match status" value="1"/>
</dbReference>
<feature type="transmembrane region" description="Helical" evidence="8">
    <location>
        <begin position="154"/>
        <end position="173"/>
    </location>
</feature>
<keyword evidence="10" id="KW-1185">Reference proteome</keyword>
<evidence type="ECO:0000256" key="1">
    <source>
        <dbReference type="ARBA" id="ARBA00004651"/>
    </source>
</evidence>
<dbReference type="Pfam" id="PF01594">
    <property type="entry name" value="AI-2E_transport"/>
    <property type="match status" value="1"/>
</dbReference>
<evidence type="ECO:0000256" key="7">
    <source>
        <dbReference type="ARBA" id="ARBA00023136"/>
    </source>
</evidence>
<evidence type="ECO:0000256" key="4">
    <source>
        <dbReference type="ARBA" id="ARBA00022475"/>
    </source>
</evidence>
<feature type="transmembrane region" description="Helical" evidence="8">
    <location>
        <begin position="230"/>
        <end position="251"/>
    </location>
</feature>
<evidence type="ECO:0000256" key="5">
    <source>
        <dbReference type="ARBA" id="ARBA00022692"/>
    </source>
</evidence>
<feature type="transmembrane region" description="Helical" evidence="8">
    <location>
        <begin position="7"/>
        <end position="26"/>
    </location>
</feature>
<evidence type="ECO:0000256" key="2">
    <source>
        <dbReference type="ARBA" id="ARBA00009773"/>
    </source>
</evidence>
<feature type="transmembrane region" description="Helical" evidence="8">
    <location>
        <begin position="78"/>
        <end position="101"/>
    </location>
</feature>
<feature type="transmembrane region" description="Helical" evidence="8">
    <location>
        <begin position="32"/>
        <end position="57"/>
    </location>
</feature>
<keyword evidence="6 8" id="KW-1133">Transmembrane helix</keyword>
<keyword evidence="5 8" id="KW-0812">Transmembrane</keyword>
<feature type="transmembrane region" description="Helical" evidence="8">
    <location>
        <begin position="180"/>
        <end position="196"/>
    </location>
</feature>
<organism evidence="9 10">
    <name type="scientific">Alitiscatomonas aceti</name>
    <dbReference type="NCBI Taxonomy" id="2981724"/>
    <lineage>
        <taxon>Bacteria</taxon>
        <taxon>Bacillati</taxon>
        <taxon>Bacillota</taxon>
        <taxon>Clostridia</taxon>
        <taxon>Lachnospirales</taxon>
        <taxon>Lachnospiraceae</taxon>
        <taxon>Alitiscatomonas</taxon>
    </lineage>
</organism>
<sequence>MGKKQIGTYCVIGLIAAAVCLFLKNADRIASVFSLAFSAAAPLLVGCVIAYVLNILLKRIERFWFPGTKRRFLIKLRRPVCILLSFLALVLIMAGVVYLVVPELVSSIRLVTDEIPPVIEEIRLWAIAHLEEMPEIQTYLENADIDWKNMMEKAVNILLTGAGGIFNSVVLVFSKVIGTAARFMIGSIFAVYLLSSKEKLASQGDRIMRAYLPDRVRNTVCYALKTLHEVFTSFIVGQCMEAVIIGTLCALGMTLLRFPYAVMTGAVVGVTALIPVVGAYIGAAVGAFMVFTVNPIQAVGFIIFLVLLQQLEGNLIYPRVVGSSIGLPGMWVLAAVTIGGGVLGVGGMLLGVPLAAAAYRFLGDGVQKRLRS</sequence>
<keyword evidence="7 8" id="KW-0472">Membrane</keyword>
<evidence type="ECO:0000256" key="8">
    <source>
        <dbReference type="SAM" id="Phobius"/>
    </source>
</evidence>
<feature type="transmembrane region" description="Helical" evidence="8">
    <location>
        <begin position="258"/>
        <end position="281"/>
    </location>
</feature>
<accession>A0ABT2V1Y9</accession>
<protein>
    <submittedName>
        <fullName evidence="9">AI-2E family transporter</fullName>
    </submittedName>
</protein>
<evidence type="ECO:0000256" key="3">
    <source>
        <dbReference type="ARBA" id="ARBA00022448"/>
    </source>
</evidence>
<evidence type="ECO:0000313" key="9">
    <source>
        <dbReference type="EMBL" id="MCU6800900.1"/>
    </source>
</evidence>
<keyword evidence="3" id="KW-0813">Transport</keyword>
<evidence type="ECO:0000313" key="10">
    <source>
        <dbReference type="Proteomes" id="UP001652395"/>
    </source>
</evidence>